<accession>A0A191YTM7</accession>
<sequence>MFLGYGLLIFHPLIDVIAQAIREKQPKHPRIRIMEMSSLSQLSYTNEPSSAFLLTLNQSPFTQQPLAGFSEQLPSRIE</sequence>
<keyword evidence="2" id="KW-1185">Reference proteome</keyword>
<evidence type="ECO:0000313" key="2">
    <source>
        <dbReference type="Proteomes" id="UP000078354"/>
    </source>
</evidence>
<reference evidence="1 2" key="1">
    <citation type="journal article" date="2018" name="Syst. Appl. Microbiol.">
        <title>Pseudomonas silesiensis sp. nov. strain A3T isolated from a biological pesticide sewage treatment plant and analysis of the complete genome sequence.</title>
        <authorList>
            <person name="Kaminski M.A."/>
            <person name="Furmanczyk E.M."/>
            <person name="Sobczak A."/>
            <person name="Dziembowski A."/>
            <person name="Lipinski L."/>
        </authorList>
    </citation>
    <scope>NUCLEOTIDE SEQUENCE [LARGE SCALE GENOMIC DNA]</scope>
    <source>
        <strain evidence="1 2">A3</strain>
    </source>
</reference>
<protein>
    <submittedName>
        <fullName evidence="1">Uncharacterized protein</fullName>
    </submittedName>
</protein>
<dbReference type="STRING" id="1853130.PMA3_13720"/>
<name>A0A191YTM7_9PSED</name>
<evidence type="ECO:0000313" key="1">
    <source>
        <dbReference type="EMBL" id="ANJ56143.1"/>
    </source>
</evidence>
<gene>
    <name evidence="1" type="ORF">PMA3_13720</name>
</gene>
<dbReference type="KEGG" id="psil:PMA3_13720"/>
<dbReference type="AlphaFoldDB" id="A0A191YTM7"/>
<organism evidence="1 2">
    <name type="scientific">Pseudomonas silesiensis</name>
    <dbReference type="NCBI Taxonomy" id="1853130"/>
    <lineage>
        <taxon>Bacteria</taxon>
        <taxon>Pseudomonadati</taxon>
        <taxon>Pseudomonadota</taxon>
        <taxon>Gammaproteobacteria</taxon>
        <taxon>Pseudomonadales</taxon>
        <taxon>Pseudomonadaceae</taxon>
        <taxon>Pseudomonas</taxon>
    </lineage>
</organism>
<dbReference type="Proteomes" id="UP000078354">
    <property type="component" value="Chromosome"/>
</dbReference>
<dbReference type="EMBL" id="CP014870">
    <property type="protein sequence ID" value="ANJ56143.1"/>
    <property type="molecule type" value="Genomic_DNA"/>
</dbReference>
<proteinExistence type="predicted"/>